<proteinExistence type="predicted"/>
<dbReference type="Proteomes" id="UP001217089">
    <property type="component" value="Unassembled WGS sequence"/>
</dbReference>
<reference evidence="1 2" key="1">
    <citation type="submission" date="2022-12" db="EMBL/GenBank/DDBJ databases">
        <title>Chromosome-level genome of Tegillarca granosa.</title>
        <authorList>
            <person name="Kim J."/>
        </authorList>
    </citation>
    <scope>NUCLEOTIDE SEQUENCE [LARGE SCALE GENOMIC DNA]</scope>
    <source>
        <strain evidence="1">Teg-2019</strain>
        <tissue evidence="1">Adductor muscle</tissue>
    </source>
</reference>
<evidence type="ECO:0000313" key="1">
    <source>
        <dbReference type="EMBL" id="KAJ8305433.1"/>
    </source>
</evidence>
<dbReference type="EMBL" id="JARBDR010000813">
    <property type="protein sequence ID" value="KAJ8305433.1"/>
    <property type="molecule type" value="Genomic_DNA"/>
</dbReference>
<protein>
    <submittedName>
        <fullName evidence="1">Uncharacterized protein</fullName>
    </submittedName>
</protein>
<keyword evidence="2" id="KW-1185">Reference proteome</keyword>
<accession>A0ABQ9EJI4</accession>
<comment type="caution">
    <text evidence="1">The sequence shown here is derived from an EMBL/GenBank/DDBJ whole genome shotgun (WGS) entry which is preliminary data.</text>
</comment>
<evidence type="ECO:0000313" key="2">
    <source>
        <dbReference type="Proteomes" id="UP001217089"/>
    </source>
</evidence>
<sequence>MVVRGCDISFTGDVANFVTTLACKLPAFVIGSGMEMTFGGVIDMTTGDAKVFVSSDVSSSSSPSTSSVSLNLAGFFLTLPDLVTG</sequence>
<gene>
    <name evidence="1" type="ORF">KUTeg_015978</name>
</gene>
<organism evidence="1 2">
    <name type="scientific">Tegillarca granosa</name>
    <name type="common">Malaysian cockle</name>
    <name type="synonym">Anadara granosa</name>
    <dbReference type="NCBI Taxonomy" id="220873"/>
    <lineage>
        <taxon>Eukaryota</taxon>
        <taxon>Metazoa</taxon>
        <taxon>Spiralia</taxon>
        <taxon>Lophotrochozoa</taxon>
        <taxon>Mollusca</taxon>
        <taxon>Bivalvia</taxon>
        <taxon>Autobranchia</taxon>
        <taxon>Pteriomorphia</taxon>
        <taxon>Arcoida</taxon>
        <taxon>Arcoidea</taxon>
        <taxon>Arcidae</taxon>
        <taxon>Tegillarca</taxon>
    </lineage>
</organism>
<name>A0ABQ9EJI4_TEGGR</name>